<comment type="caution">
    <text evidence="1">The sequence shown here is derived from an EMBL/GenBank/DDBJ whole genome shotgun (WGS) entry which is preliminary data.</text>
</comment>
<accession>A0A2I0KCH5</accession>
<sequence length="440" mass="49133">MDLMDGSMDGRERLTRRPRLETDNRRRLWNPRTELSQCFPSVLMCSETTMISVCQKRVPKACWEAFATIKISLGRLSLFSKPLRSLGLIGPPFPESRSTREIKIGSEKQSETCSLVLVNLGCVQAYFRVLFIYLWIRRPESPVKKFVLSNCVFAAISPPVNGDPSLCWAFFYRACEVVLRRMQLKTKKSTPLGLGDHSSASPMAPYSLVWMRRGVVLERECLFKRKVLAGRGLDARPPGLLLAMYGHIETFSKMPQRLYRLFDTPVGLEPFPSGCRRAAAFVIRIGISAKIWSDLGLIISKTTWSFLIHVVCNGPRSWFHLSLILLSFCYGHPPRSCTSQPKGDELSFCHDRPPRDFRSYLSLALAFALVARGVFDLAGSIPLSLKFIGGNSPENSIPAHAPFSYCVSIKEPRLLPLSVGLLSVGSADVFGRTLASPGHS</sequence>
<organism evidence="1 2">
    <name type="scientific">Punica granatum</name>
    <name type="common">Pomegranate</name>
    <dbReference type="NCBI Taxonomy" id="22663"/>
    <lineage>
        <taxon>Eukaryota</taxon>
        <taxon>Viridiplantae</taxon>
        <taxon>Streptophyta</taxon>
        <taxon>Embryophyta</taxon>
        <taxon>Tracheophyta</taxon>
        <taxon>Spermatophyta</taxon>
        <taxon>Magnoliopsida</taxon>
        <taxon>eudicotyledons</taxon>
        <taxon>Gunneridae</taxon>
        <taxon>Pentapetalae</taxon>
        <taxon>rosids</taxon>
        <taxon>malvids</taxon>
        <taxon>Myrtales</taxon>
        <taxon>Lythraceae</taxon>
        <taxon>Punica</taxon>
    </lineage>
</organism>
<protein>
    <submittedName>
        <fullName evidence="1">Uncharacterized protein</fullName>
    </submittedName>
</protein>
<dbReference type="AlphaFoldDB" id="A0A2I0KCH5"/>
<keyword evidence="2" id="KW-1185">Reference proteome</keyword>
<name>A0A2I0KCH5_PUNGR</name>
<gene>
    <name evidence="1" type="ORF">CRG98_014124</name>
</gene>
<reference evidence="1 2" key="1">
    <citation type="submission" date="2017-11" db="EMBL/GenBank/DDBJ databases">
        <title>De-novo sequencing of pomegranate (Punica granatum L.) genome.</title>
        <authorList>
            <person name="Akparov Z."/>
            <person name="Amiraslanov A."/>
            <person name="Hajiyeva S."/>
            <person name="Abbasov M."/>
            <person name="Kaur K."/>
            <person name="Hamwieh A."/>
            <person name="Solovyev V."/>
            <person name="Salamov A."/>
            <person name="Braich B."/>
            <person name="Kosarev P."/>
            <person name="Mahmoud A."/>
            <person name="Hajiyev E."/>
            <person name="Babayeva S."/>
            <person name="Izzatullayeva V."/>
            <person name="Mammadov A."/>
            <person name="Mammadov A."/>
            <person name="Sharifova S."/>
            <person name="Ojaghi J."/>
            <person name="Eynullazada K."/>
            <person name="Bayramov B."/>
            <person name="Abdulazimova A."/>
            <person name="Shahmuradov I."/>
        </authorList>
    </citation>
    <scope>NUCLEOTIDE SEQUENCE [LARGE SCALE GENOMIC DNA]</scope>
    <source>
        <strain evidence="2">cv. AG2017</strain>
        <tissue evidence="1">Leaf</tissue>
    </source>
</reference>
<dbReference type="EMBL" id="PGOL01000750">
    <property type="protein sequence ID" value="PKI65466.1"/>
    <property type="molecule type" value="Genomic_DNA"/>
</dbReference>
<proteinExistence type="predicted"/>
<dbReference type="Proteomes" id="UP000233551">
    <property type="component" value="Unassembled WGS sequence"/>
</dbReference>
<evidence type="ECO:0000313" key="2">
    <source>
        <dbReference type="Proteomes" id="UP000233551"/>
    </source>
</evidence>
<evidence type="ECO:0000313" key="1">
    <source>
        <dbReference type="EMBL" id="PKI65466.1"/>
    </source>
</evidence>